<dbReference type="InterPro" id="IPR002358">
    <property type="entry name" value="Ribosomal_uL6_CS"/>
</dbReference>
<evidence type="ECO:0000313" key="2">
    <source>
        <dbReference type="EMBL" id="KAG7663206.1"/>
    </source>
</evidence>
<dbReference type="PANTHER" id="PTHR11655:SF14">
    <property type="entry name" value="LARGE RIBOSOMAL SUBUNIT PROTEIN UL6M"/>
    <property type="match status" value="1"/>
</dbReference>
<dbReference type="Pfam" id="PF00347">
    <property type="entry name" value="Ribosomal_L6"/>
    <property type="match status" value="2"/>
</dbReference>
<dbReference type="GO" id="GO:0005762">
    <property type="term" value="C:mitochondrial large ribosomal subunit"/>
    <property type="evidence" value="ECO:0007669"/>
    <property type="project" value="TreeGrafter"/>
</dbReference>
<protein>
    <submittedName>
        <fullName evidence="2">MRPL6</fullName>
    </submittedName>
</protein>
<dbReference type="EMBL" id="JAGSYN010000143">
    <property type="protein sequence ID" value="KAG7663206.1"/>
    <property type="molecule type" value="Genomic_DNA"/>
</dbReference>
<organism evidence="2 3">
    <name type="scientific">[Candida] subhashii</name>
    <dbReference type="NCBI Taxonomy" id="561895"/>
    <lineage>
        <taxon>Eukaryota</taxon>
        <taxon>Fungi</taxon>
        <taxon>Dikarya</taxon>
        <taxon>Ascomycota</taxon>
        <taxon>Saccharomycotina</taxon>
        <taxon>Pichiomycetes</taxon>
        <taxon>Debaryomycetaceae</taxon>
        <taxon>Spathaspora</taxon>
    </lineage>
</organism>
<dbReference type="OrthoDB" id="540873at2759"/>
<dbReference type="PROSITE" id="PS00525">
    <property type="entry name" value="RIBOSOMAL_L6_1"/>
    <property type="match status" value="1"/>
</dbReference>
<dbReference type="AlphaFoldDB" id="A0A8J5QME5"/>
<keyword evidence="3" id="KW-1185">Reference proteome</keyword>
<dbReference type="GO" id="GO:0019843">
    <property type="term" value="F:rRNA binding"/>
    <property type="evidence" value="ECO:0007669"/>
    <property type="project" value="InterPro"/>
</dbReference>
<gene>
    <name evidence="2" type="ORF">J8A68_003288</name>
</gene>
<comment type="caution">
    <text evidence="2">The sequence shown here is derived from an EMBL/GenBank/DDBJ whole genome shotgun (WGS) entry which is preliminary data.</text>
</comment>
<feature type="domain" description="Large ribosomal subunit protein uL6 alpha-beta" evidence="1">
    <location>
        <begin position="148"/>
        <end position="207"/>
    </location>
</feature>
<sequence>MNPRIPSIGLVRFFSTTRPTFSKIGKKPIQLVEGVEFDVHKLPYEFCKKFTRGQDTFIMDRRVIVKGPKGVLKTLVPPFMKFETKDDLLEISVNDPTHKVQRALWGTMRSIIQNNVDGATQGHLTIVKFVGTGYRGLLEKNEKGEDIVSLKVGRPYTPKLKIPEGLTVTSPNPTRLIIEGADKQQVKLFAASIRAHRKPEPYKGKGIFVDDETIKLKEKKVK</sequence>
<dbReference type="GeneID" id="73470089"/>
<feature type="domain" description="Large ribosomal subunit protein uL6 alpha-beta" evidence="1">
    <location>
        <begin position="61"/>
        <end position="122"/>
    </location>
</feature>
<dbReference type="Proteomes" id="UP000694255">
    <property type="component" value="Unassembled WGS sequence"/>
</dbReference>
<name>A0A8J5QME5_9ASCO</name>
<dbReference type="InterPro" id="IPR000702">
    <property type="entry name" value="Ribosomal_uL6-like"/>
</dbReference>
<dbReference type="GO" id="GO:0003735">
    <property type="term" value="F:structural constituent of ribosome"/>
    <property type="evidence" value="ECO:0007669"/>
    <property type="project" value="InterPro"/>
</dbReference>
<dbReference type="PANTHER" id="PTHR11655">
    <property type="entry name" value="60S/50S RIBOSOMAL PROTEIN L6/L9"/>
    <property type="match status" value="1"/>
</dbReference>
<dbReference type="RefSeq" id="XP_049263438.1">
    <property type="nucleotide sequence ID" value="XM_049407128.1"/>
</dbReference>
<reference evidence="2 3" key="1">
    <citation type="journal article" date="2021" name="DNA Res.">
        <title>Genome analysis of Candida subhashii reveals its hybrid nature and dual mitochondrial genome conformations.</title>
        <authorList>
            <person name="Mixao V."/>
            <person name="Hegedusova E."/>
            <person name="Saus E."/>
            <person name="Pryszcz L.P."/>
            <person name="Cillingova A."/>
            <person name="Nosek J."/>
            <person name="Gabaldon T."/>
        </authorList>
    </citation>
    <scope>NUCLEOTIDE SEQUENCE [LARGE SCALE GENOMIC DNA]</scope>
    <source>
        <strain evidence="2 3">CBS 10753</strain>
    </source>
</reference>
<proteinExistence type="predicted"/>
<dbReference type="GO" id="GO:0006412">
    <property type="term" value="P:translation"/>
    <property type="evidence" value="ECO:0007669"/>
    <property type="project" value="InterPro"/>
</dbReference>
<evidence type="ECO:0000259" key="1">
    <source>
        <dbReference type="Pfam" id="PF00347"/>
    </source>
</evidence>
<dbReference type="InterPro" id="IPR020040">
    <property type="entry name" value="Ribosomal_uL6_a/b-dom"/>
</dbReference>
<evidence type="ECO:0000313" key="3">
    <source>
        <dbReference type="Proteomes" id="UP000694255"/>
    </source>
</evidence>
<accession>A0A8J5QME5</accession>